<protein>
    <submittedName>
        <fullName evidence="2">Uncharacterized protein</fullName>
    </submittedName>
</protein>
<comment type="caution">
    <text evidence="2">The sequence shown here is derived from an EMBL/GenBank/DDBJ whole genome shotgun (WGS) entry which is preliminary data.</text>
</comment>
<dbReference type="SUPFAM" id="SSF53756">
    <property type="entry name" value="UDP-Glycosyltransferase/glycogen phosphorylase"/>
    <property type="match status" value="1"/>
</dbReference>
<accession>A0A7W4YL31</accession>
<name>A0A7W4YL31_LEIAQ</name>
<dbReference type="Pfam" id="PF20471">
    <property type="entry name" value="DUF6716"/>
    <property type="match status" value="1"/>
</dbReference>
<sequence>MTRRVLGVVDTDSFAKWGAHLLSAAPPDWRLELVTIATPTAASRDQLRAAFHGLDERLEHLAADPPEPISVDAVVERVRADPPDAVLVATLGPVAELLIDQLHRRVRRRPVILTGLPGISYPAKWKGLFLRARADLFVLHSRREVREYAALATEGGVEPHFALATLPFLRAAPSATPTRTTEPLHRDAVVFAAQPSVPSAEEDRRALVGWLADAAAAHPEWRVVIKTRAVRGEQQTHRETYPYADLLPNDAPANLTVETGPMDAHLDRALALVTVSSTAMIEAVGRGVPALTLTDFGVSRGLINEVFAGSGTEGTAADLIAGRFGSVRPEWRDDNYFHPAADDDWAVRADTFMTARDAGLLPDRPAARRSRGGALRRAWERKVALGAHDRSVLGGVALVIGTPIRSGKRVLRRMRRLRASAEPGSAPRAATAPPLPGSRPPAVSDRARA</sequence>
<dbReference type="RefSeq" id="WP_183428867.1">
    <property type="nucleotide sequence ID" value="NZ_JACHVP010000005.1"/>
</dbReference>
<evidence type="ECO:0000256" key="1">
    <source>
        <dbReference type="SAM" id="MobiDB-lite"/>
    </source>
</evidence>
<keyword evidence="3" id="KW-1185">Reference proteome</keyword>
<evidence type="ECO:0000313" key="3">
    <source>
        <dbReference type="Proteomes" id="UP000538196"/>
    </source>
</evidence>
<gene>
    <name evidence="2" type="ORF">FHX33_003864</name>
</gene>
<evidence type="ECO:0000313" key="2">
    <source>
        <dbReference type="EMBL" id="MBB2969082.1"/>
    </source>
</evidence>
<reference evidence="2 3" key="1">
    <citation type="submission" date="2020-08" db="EMBL/GenBank/DDBJ databases">
        <title>Sequencing the genomes of 1000 actinobacteria strains.</title>
        <authorList>
            <person name="Klenk H.-P."/>
        </authorList>
    </citation>
    <scope>NUCLEOTIDE SEQUENCE [LARGE SCALE GENOMIC DNA]</scope>
    <source>
        <strain evidence="2 3">DSM 20146</strain>
    </source>
</reference>
<dbReference type="EMBL" id="JACHVP010000005">
    <property type="protein sequence ID" value="MBB2969082.1"/>
    <property type="molecule type" value="Genomic_DNA"/>
</dbReference>
<feature type="region of interest" description="Disordered" evidence="1">
    <location>
        <begin position="417"/>
        <end position="449"/>
    </location>
</feature>
<proteinExistence type="predicted"/>
<dbReference type="InterPro" id="IPR046561">
    <property type="entry name" value="DUF6716"/>
</dbReference>
<dbReference type="AlphaFoldDB" id="A0A7W4YL31"/>
<dbReference type="Proteomes" id="UP000538196">
    <property type="component" value="Unassembled WGS sequence"/>
</dbReference>
<organism evidence="2 3">
    <name type="scientific">Leifsonia aquatica</name>
    <name type="common">Corynebacterium aquaticum</name>
    <dbReference type="NCBI Taxonomy" id="144185"/>
    <lineage>
        <taxon>Bacteria</taxon>
        <taxon>Bacillati</taxon>
        <taxon>Actinomycetota</taxon>
        <taxon>Actinomycetes</taxon>
        <taxon>Micrococcales</taxon>
        <taxon>Microbacteriaceae</taxon>
        <taxon>Leifsonia</taxon>
    </lineage>
</organism>